<dbReference type="EMBL" id="BGPR01035433">
    <property type="protein sequence ID" value="GBO10266.1"/>
    <property type="molecule type" value="Genomic_DNA"/>
</dbReference>
<dbReference type="AlphaFoldDB" id="A0A4Y2UF93"/>
<evidence type="ECO:0000313" key="2">
    <source>
        <dbReference type="Proteomes" id="UP000499080"/>
    </source>
</evidence>
<protein>
    <submittedName>
        <fullName evidence="1">Uncharacterized protein</fullName>
    </submittedName>
</protein>
<sequence>MLTICIVTNIESRSPAMLVLWLEREFYRGMYGDAERMEPSTPKLGDKLADHFGDEMWDLESTGIFIISIRGPRPGFIQIFHVTSRPVGETIKGPCSDCKAIVYVDRMGTPLVCESLWNLSLEFYPLCELVSC</sequence>
<dbReference type="Proteomes" id="UP000499080">
    <property type="component" value="Unassembled WGS sequence"/>
</dbReference>
<evidence type="ECO:0000313" key="1">
    <source>
        <dbReference type="EMBL" id="GBO10266.1"/>
    </source>
</evidence>
<dbReference type="OrthoDB" id="5326588at2759"/>
<organism evidence="1 2">
    <name type="scientific">Araneus ventricosus</name>
    <name type="common">Orbweaver spider</name>
    <name type="synonym">Epeira ventricosa</name>
    <dbReference type="NCBI Taxonomy" id="182803"/>
    <lineage>
        <taxon>Eukaryota</taxon>
        <taxon>Metazoa</taxon>
        <taxon>Ecdysozoa</taxon>
        <taxon>Arthropoda</taxon>
        <taxon>Chelicerata</taxon>
        <taxon>Arachnida</taxon>
        <taxon>Araneae</taxon>
        <taxon>Araneomorphae</taxon>
        <taxon>Entelegynae</taxon>
        <taxon>Araneoidea</taxon>
        <taxon>Araneidae</taxon>
        <taxon>Araneus</taxon>
    </lineage>
</organism>
<comment type="caution">
    <text evidence="1">The sequence shown here is derived from an EMBL/GenBank/DDBJ whole genome shotgun (WGS) entry which is preliminary data.</text>
</comment>
<reference evidence="1 2" key="1">
    <citation type="journal article" date="2019" name="Sci. Rep.">
        <title>Orb-weaving spider Araneus ventricosus genome elucidates the spidroin gene catalogue.</title>
        <authorList>
            <person name="Kono N."/>
            <person name="Nakamura H."/>
            <person name="Ohtoshi R."/>
            <person name="Moran D.A.P."/>
            <person name="Shinohara A."/>
            <person name="Yoshida Y."/>
            <person name="Fujiwara M."/>
            <person name="Mori M."/>
            <person name="Tomita M."/>
            <person name="Arakawa K."/>
        </authorList>
    </citation>
    <scope>NUCLEOTIDE SEQUENCE [LARGE SCALE GENOMIC DNA]</scope>
</reference>
<keyword evidence="2" id="KW-1185">Reference proteome</keyword>
<accession>A0A4Y2UF93</accession>
<name>A0A4Y2UF93_ARAVE</name>
<gene>
    <name evidence="1" type="ORF">AVEN_101227_1</name>
</gene>
<proteinExistence type="predicted"/>